<sequence>MWQARQRFRMPNVNTNVIRPELLSNESTICPPPSCFRCTVTAVPRALGWSCRCEVGKSRIQCLPLSYDLLLHSVTSEPSPPPNLKDGIVGIKLHHAR</sequence>
<evidence type="ECO:0000313" key="1">
    <source>
        <dbReference type="EMBL" id="KAH7321044.1"/>
    </source>
</evidence>
<accession>A0A8K0SYC3</accession>
<comment type="caution">
    <text evidence="1">The sequence shown here is derived from an EMBL/GenBank/DDBJ whole genome shotgun (WGS) entry which is preliminary data.</text>
</comment>
<name>A0A8K0SYC3_9HYPO</name>
<gene>
    <name evidence="1" type="ORF">B0I35DRAFT_428430</name>
</gene>
<dbReference type="EMBL" id="JAGPNK010000005">
    <property type="protein sequence ID" value="KAH7321044.1"/>
    <property type="molecule type" value="Genomic_DNA"/>
</dbReference>
<evidence type="ECO:0000313" key="2">
    <source>
        <dbReference type="Proteomes" id="UP000813444"/>
    </source>
</evidence>
<reference evidence="1" key="1">
    <citation type="journal article" date="2021" name="Nat. Commun.">
        <title>Genetic determinants of endophytism in the Arabidopsis root mycobiome.</title>
        <authorList>
            <person name="Mesny F."/>
            <person name="Miyauchi S."/>
            <person name="Thiergart T."/>
            <person name="Pickel B."/>
            <person name="Atanasova L."/>
            <person name="Karlsson M."/>
            <person name="Huettel B."/>
            <person name="Barry K.W."/>
            <person name="Haridas S."/>
            <person name="Chen C."/>
            <person name="Bauer D."/>
            <person name="Andreopoulos W."/>
            <person name="Pangilinan J."/>
            <person name="LaButti K."/>
            <person name="Riley R."/>
            <person name="Lipzen A."/>
            <person name="Clum A."/>
            <person name="Drula E."/>
            <person name="Henrissat B."/>
            <person name="Kohler A."/>
            <person name="Grigoriev I.V."/>
            <person name="Martin F.M."/>
            <person name="Hacquard S."/>
        </authorList>
    </citation>
    <scope>NUCLEOTIDE SEQUENCE</scope>
    <source>
        <strain evidence="1">MPI-CAGE-CH-0235</strain>
    </source>
</reference>
<protein>
    <submittedName>
        <fullName evidence="1">Uncharacterized protein</fullName>
    </submittedName>
</protein>
<proteinExistence type="predicted"/>
<dbReference type="Proteomes" id="UP000813444">
    <property type="component" value="Unassembled WGS sequence"/>
</dbReference>
<organism evidence="1 2">
    <name type="scientific">Stachybotrys elegans</name>
    <dbReference type="NCBI Taxonomy" id="80388"/>
    <lineage>
        <taxon>Eukaryota</taxon>
        <taxon>Fungi</taxon>
        <taxon>Dikarya</taxon>
        <taxon>Ascomycota</taxon>
        <taxon>Pezizomycotina</taxon>
        <taxon>Sordariomycetes</taxon>
        <taxon>Hypocreomycetidae</taxon>
        <taxon>Hypocreales</taxon>
        <taxon>Stachybotryaceae</taxon>
        <taxon>Stachybotrys</taxon>
    </lineage>
</organism>
<dbReference type="AlphaFoldDB" id="A0A8K0SYC3"/>
<keyword evidence="2" id="KW-1185">Reference proteome</keyword>